<proteinExistence type="predicted"/>
<dbReference type="GO" id="GO:0004930">
    <property type="term" value="F:G protein-coupled receptor activity"/>
    <property type="evidence" value="ECO:0007669"/>
    <property type="project" value="UniProtKB-KW"/>
</dbReference>
<organism evidence="10 11">
    <name type="scientific">Acanthosepion pharaonis</name>
    <name type="common">Pharaoh cuttlefish</name>
    <name type="synonym">Sepia pharaonis</name>
    <dbReference type="NCBI Taxonomy" id="158019"/>
    <lineage>
        <taxon>Eukaryota</taxon>
        <taxon>Metazoa</taxon>
        <taxon>Spiralia</taxon>
        <taxon>Lophotrochozoa</taxon>
        <taxon>Mollusca</taxon>
        <taxon>Cephalopoda</taxon>
        <taxon>Coleoidea</taxon>
        <taxon>Decapodiformes</taxon>
        <taxon>Sepiida</taxon>
        <taxon>Sepiina</taxon>
        <taxon>Sepiidae</taxon>
        <taxon>Acanthosepion</taxon>
    </lineage>
</organism>
<dbReference type="Pfam" id="PF00001">
    <property type="entry name" value="7tm_1"/>
    <property type="match status" value="1"/>
</dbReference>
<dbReference type="Proteomes" id="UP000597762">
    <property type="component" value="Unassembled WGS sequence"/>
</dbReference>
<dbReference type="AlphaFoldDB" id="A0A812C2F4"/>
<name>A0A812C2F4_ACAPH</name>
<sequence length="307" mass="34012">MTASNSILDLPTRNELHKFTSFEHCVAGIIYALLGCFVFATCGICMILLTRQSPKPRRKYAILIHILITAMAVNGGFAAHASSSIAGRWLYGSIGCQLMGFWGFFAGMSHIWLLFAFGMERYVAVCHREFYNQMPSIYYTVIIALMYIFGTFWATMPLLGWGTYGLEVHGTSCTINYSLSDESYQSFIFFLAVFSFVFPMISGWYAVTKAWSSLSSIPDAEKEKDKDILSEEQLTAIAGIFILISMISWSGFGYVAIYSAITHAGASLSHLAGHMAPLMSKTGCALFPILIFIATARTLPKIDTKKP</sequence>
<feature type="transmembrane region" description="Helical" evidence="8">
    <location>
        <begin position="234"/>
        <end position="258"/>
    </location>
</feature>
<dbReference type="EMBL" id="CAHIKZ030001112">
    <property type="protein sequence ID" value="CAE1253240.1"/>
    <property type="molecule type" value="Genomic_DNA"/>
</dbReference>
<dbReference type="PROSITE" id="PS50262">
    <property type="entry name" value="G_PROTEIN_RECEP_F1_2"/>
    <property type="match status" value="1"/>
</dbReference>
<feature type="transmembrane region" description="Helical" evidence="8">
    <location>
        <begin position="187"/>
        <end position="207"/>
    </location>
</feature>
<keyword evidence="3 8" id="KW-1133">Transmembrane helix</keyword>
<reference evidence="10" key="1">
    <citation type="submission" date="2021-01" db="EMBL/GenBank/DDBJ databases">
        <authorList>
            <person name="Li R."/>
            <person name="Bekaert M."/>
        </authorList>
    </citation>
    <scope>NUCLEOTIDE SEQUENCE</scope>
    <source>
        <strain evidence="10">Farmed</strain>
    </source>
</reference>
<dbReference type="InterPro" id="IPR050125">
    <property type="entry name" value="GPCR_opsins"/>
</dbReference>
<evidence type="ECO:0000256" key="1">
    <source>
        <dbReference type="ARBA" id="ARBA00004141"/>
    </source>
</evidence>
<evidence type="ECO:0000313" key="10">
    <source>
        <dbReference type="EMBL" id="CAE1253240.1"/>
    </source>
</evidence>
<comment type="caution">
    <text evidence="10">The sequence shown here is derived from an EMBL/GenBank/DDBJ whole genome shotgun (WGS) entry which is preliminary data.</text>
</comment>
<dbReference type="InterPro" id="IPR017452">
    <property type="entry name" value="GPCR_Rhodpsn_7TM"/>
</dbReference>
<evidence type="ECO:0000259" key="9">
    <source>
        <dbReference type="PROSITE" id="PS50262"/>
    </source>
</evidence>
<dbReference type="SUPFAM" id="SSF81321">
    <property type="entry name" value="Family A G protein-coupled receptor-like"/>
    <property type="match status" value="1"/>
</dbReference>
<evidence type="ECO:0000256" key="8">
    <source>
        <dbReference type="SAM" id="Phobius"/>
    </source>
</evidence>
<keyword evidence="11" id="KW-1185">Reference proteome</keyword>
<feature type="transmembrane region" description="Helical" evidence="8">
    <location>
        <begin position="99"/>
        <end position="117"/>
    </location>
</feature>
<feature type="transmembrane region" description="Helical" evidence="8">
    <location>
        <begin position="137"/>
        <end position="156"/>
    </location>
</feature>
<evidence type="ECO:0000256" key="4">
    <source>
        <dbReference type="ARBA" id="ARBA00023040"/>
    </source>
</evidence>
<dbReference type="Gene3D" id="1.20.1070.10">
    <property type="entry name" value="Rhodopsin 7-helix transmembrane proteins"/>
    <property type="match status" value="1"/>
</dbReference>
<evidence type="ECO:0000256" key="2">
    <source>
        <dbReference type="ARBA" id="ARBA00022692"/>
    </source>
</evidence>
<feature type="transmembrane region" description="Helical" evidence="8">
    <location>
        <begin position="61"/>
        <end position="79"/>
    </location>
</feature>
<feature type="transmembrane region" description="Helical" evidence="8">
    <location>
        <begin position="278"/>
        <end position="299"/>
    </location>
</feature>
<evidence type="ECO:0000256" key="5">
    <source>
        <dbReference type="ARBA" id="ARBA00023136"/>
    </source>
</evidence>
<evidence type="ECO:0000256" key="3">
    <source>
        <dbReference type="ARBA" id="ARBA00022989"/>
    </source>
</evidence>
<protein>
    <submittedName>
        <fullName evidence="10">RRH</fullName>
    </submittedName>
</protein>
<accession>A0A812C2F4</accession>
<keyword evidence="7" id="KW-0807">Transducer</keyword>
<feature type="domain" description="G-protein coupled receptors family 1 profile" evidence="9">
    <location>
        <begin position="41"/>
        <end position="291"/>
    </location>
</feature>
<comment type="subcellular location">
    <subcellularLocation>
        <location evidence="1">Membrane</location>
        <topology evidence="1">Multi-pass membrane protein</topology>
    </subcellularLocation>
</comment>
<keyword evidence="2 8" id="KW-0812">Transmembrane</keyword>
<evidence type="ECO:0000256" key="7">
    <source>
        <dbReference type="ARBA" id="ARBA00023224"/>
    </source>
</evidence>
<feature type="transmembrane region" description="Helical" evidence="8">
    <location>
        <begin position="29"/>
        <end position="49"/>
    </location>
</feature>
<keyword evidence="4" id="KW-0297">G-protein coupled receptor</keyword>
<dbReference type="OrthoDB" id="5564849at2759"/>
<keyword evidence="6" id="KW-0675">Receptor</keyword>
<gene>
    <name evidence="10" type="ORF">SPHA_28355</name>
</gene>
<evidence type="ECO:0000313" key="11">
    <source>
        <dbReference type="Proteomes" id="UP000597762"/>
    </source>
</evidence>
<dbReference type="InterPro" id="IPR000276">
    <property type="entry name" value="GPCR_Rhodpsn"/>
</dbReference>
<dbReference type="PANTHER" id="PTHR24240">
    <property type="entry name" value="OPSIN"/>
    <property type="match status" value="1"/>
</dbReference>
<dbReference type="GO" id="GO:0016020">
    <property type="term" value="C:membrane"/>
    <property type="evidence" value="ECO:0007669"/>
    <property type="project" value="UniProtKB-SubCell"/>
</dbReference>
<evidence type="ECO:0000256" key="6">
    <source>
        <dbReference type="ARBA" id="ARBA00023170"/>
    </source>
</evidence>
<keyword evidence="5 8" id="KW-0472">Membrane</keyword>